<evidence type="ECO:0000313" key="2">
    <source>
        <dbReference type="EMBL" id="KGF43927.1"/>
    </source>
</evidence>
<dbReference type="Gene3D" id="3.40.50.1110">
    <property type="entry name" value="SGNH hydrolase"/>
    <property type="match status" value="1"/>
</dbReference>
<comment type="caution">
    <text evidence="2">The sequence shown here is derived from an EMBL/GenBank/DDBJ whole genome shotgun (WGS) entry which is preliminary data.</text>
</comment>
<evidence type="ECO:0000259" key="1">
    <source>
        <dbReference type="Pfam" id="PF13472"/>
    </source>
</evidence>
<dbReference type="Pfam" id="PF13472">
    <property type="entry name" value="Lipase_GDSL_2"/>
    <property type="match status" value="1"/>
</dbReference>
<evidence type="ECO:0000313" key="3">
    <source>
        <dbReference type="Proteomes" id="UP000029525"/>
    </source>
</evidence>
<organism evidence="2 3">
    <name type="scientific">Prevotella bivia DNF00320</name>
    <dbReference type="NCBI Taxonomy" id="1401068"/>
    <lineage>
        <taxon>Bacteria</taxon>
        <taxon>Pseudomonadati</taxon>
        <taxon>Bacteroidota</taxon>
        <taxon>Bacteroidia</taxon>
        <taxon>Bacteroidales</taxon>
        <taxon>Prevotellaceae</taxon>
        <taxon>Prevotella</taxon>
    </lineage>
</organism>
<sequence length="231" mass="26559">MKLFSYILFIPLYLGMLLFAQIANAQSHHFKASKHYTERMKIFTNEGRIAADKVIMFGDSHMEFGGNWNRFFNTNHLIVNRGIIGDDAIGMYHRLPEIIAAQPRAVFFDCGTNDLSHGLAIDKVYNNIVRILNELHSACPATQIFVHSLLPLCPEKGVWRYMKGKGDMIIALNKRLKEYCEASKFIYINIYDDLLGKDKKTMKPSYCRDGLHLTEEGYKVWAAKIKPYIES</sequence>
<dbReference type="EMBL" id="JRNQ01000059">
    <property type="protein sequence ID" value="KGF43927.1"/>
    <property type="molecule type" value="Genomic_DNA"/>
</dbReference>
<feature type="domain" description="SGNH hydrolase-type esterase" evidence="1">
    <location>
        <begin position="67"/>
        <end position="220"/>
    </location>
</feature>
<name>A0A096BMK8_9BACT</name>
<protein>
    <submittedName>
        <fullName evidence="2">Beta-lactamase</fullName>
    </submittedName>
</protein>
<accession>A0A096BMK8</accession>
<dbReference type="GO" id="GO:0016788">
    <property type="term" value="F:hydrolase activity, acting on ester bonds"/>
    <property type="evidence" value="ECO:0007669"/>
    <property type="project" value="UniProtKB-ARBA"/>
</dbReference>
<dbReference type="SUPFAM" id="SSF52266">
    <property type="entry name" value="SGNH hydrolase"/>
    <property type="match status" value="1"/>
</dbReference>
<dbReference type="PANTHER" id="PTHR30383">
    <property type="entry name" value="THIOESTERASE 1/PROTEASE 1/LYSOPHOSPHOLIPASE L1"/>
    <property type="match status" value="1"/>
</dbReference>
<proteinExistence type="predicted"/>
<gene>
    <name evidence="2" type="ORF">HMPREF0647_08625</name>
</gene>
<dbReference type="InterPro" id="IPR036514">
    <property type="entry name" value="SGNH_hydro_sf"/>
</dbReference>
<dbReference type="OrthoDB" id="9805821at2"/>
<dbReference type="InterPro" id="IPR013830">
    <property type="entry name" value="SGNH_hydro"/>
</dbReference>
<dbReference type="InterPro" id="IPR051532">
    <property type="entry name" value="Ester_Hydrolysis_Enzymes"/>
</dbReference>
<reference evidence="2 3" key="1">
    <citation type="submission" date="2014-07" db="EMBL/GenBank/DDBJ databases">
        <authorList>
            <person name="McCorrison J."/>
            <person name="Sanka R."/>
            <person name="Torralba M."/>
            <person name="Gillis M."/>
            <person name="Haft D.H."/>
            <person name="Methe B."/>
            <person name="Sutton G."/>
            <person name="Nelson K.E."/>
        </authorList>
    </citation>
    <scope>NUCLEOTIDE SEQUENCE [LARGE SCALE GENOMIC DNA]</scope>
    <source>
        <strain evidence="2 3">DNF00320</strain>
    </source>
</reference>
<dbReference type="Proteomes" id="UP000029525">
    <property type="component" value="Unassembled WGS sequence"/>
</dbReference>
<dbReference type="AlphaFoldDB" id="A0A096BMK8"/>